<dbReference type="Proteomes" id="UP000190027">
    <property type="component" value="Unassembled WGS sequence"/>
</dbReference>
<evidence type="ECO:0000313" key="5">
    <source>
        <dbReference type="EMBL" id="SKA80678.1"/>
    </source>
</evidence>
<dbReference type="Pfam" id="PF03065">
    <property type="entry name" value="Glyco_hydro_57"/>
    <property type="match status" value="1"/>
</dbReference>
<dbReference type="OrthoDB" id="9757977at2"/>
<evidence type="ECO:0000313" key="6">
    <source>
        <dbReference type="Proteomes" id="UP000190027"/>
    </source>
</evidence>
<organism evidence="5 6">
    <name type="scientific">Paucidesulfovibrio gracilis DSM 16080</name>
    <dbReference type="NCBI Taxonomy" id="1121449"/>
    <lineage>
        <taxon>Bacteria</taxon>
        <taxon>Pseudomonadati</taxon>
        <taxon>Thermodesulfobacteriota</taxon>
        <taxon>Desulfovibrionia</taxon>
        <taxon>Desulfovibrionales</taxon>
        <taxon>Desulfovibrionaceae</taxon>
        <taxon>Paucidesulfovibrio</taxon>
    </lineage>
</organism>
<evidence type="ECO:0000256" key="3">
    <source>
        <dbReference type="RuleBase" id="RU361196"/>
    </source>
</evidence>
<dbReference type="PANTHER" id="PTHR36306:SF3">
    <property type="entry name" value="GLYCOSIDE HYDROLASE FAMILY 57"/>
    <property type="match status" value="1"/>
</dbReference>
<dbReference type="InterPro" id="IPR052046">
    <property type="entry name" value="GH57_Enzymes"/>
</dbReference>
<evidence type="ECO:0000256" key="2">
    <source>
        <dbReference type="ARBA" id="ARBA00023277"/>
    </source>
</evidence>
<dbReference type="AlphaFoldDB" id="A0A1T4WUY6"/>
<proteinExistence type="inferred from homology"/>
<dbReference type="EMBL" id="FUYC01000004">
    <property type="protein sequence ID" value="SKA80678.1"/>
    <property type="molecule type" value="Genomic_DNA"/>
</dbReference>
<dbReference type="InterPro" id="IPR011330">
    <property type="entry name" value="Glyco_hydro/deAcase_b/a-brl"/>
</dbReference>
<dbReference type="Gene3D" id="3.20.110.10">
    <property type="entry name" value="Glycoside hydrolase 38, N terminal domain"/>
    <property type="match status" value="1"/>
</dbReference>
<accession>A0A1T4WUY6</accession>
<dbReference type="PANTHER" id="PTHR36306">
    <property type="entry name" value="ALPHA-AMYLASE-RELATED-RELATED"/>
    <property type="match status" value="1"/>
</dbReference>
<dbReference type="Pfam" id="PF12055">
    <property type="entry name" value="DUF3536"/>
    <property type="match status" value="1"/>
</dbReference>
<keyword evidence="2 3" id="KW-0119">Carbohydrate metabolism</keyword>
<dbReference type="STRING" id="1121449.SAMN02745704_01386"/>
<evidence type="ECO:0000259" key="4">
    <source>
        <dbReference type="Pfam" id="PF03065"/>
    </source>
</evidence>
<reference evidence="5 6" key="1">
    <citation type="submission" date="2017-02" db="EMBL/GenBank/DDBJ databases">
        <authorList>
            <person name="Peterson S.W."/>
        </authorList>
    </citation>
    <scope>NUCLEOTIDE SEQUENCE [LARGE SCALE GENOMIC DNA]</scope>
    <source>
        <strain evidence="5 6">DSM 16080</strain>
    </source>
</reference>
<dbReference type="InterPro" id="IPR004300">
    <property type="entry name" value="Glyco_hydro_57_N"/>
</dbReference>
<sequence length="754" mass="84976">MAGQLCVHGHFYQPPREDPWLGCILPEGTAAPAMDWNSRILRESYAPLAFARRLDAQGRITDIVNCYEWISFNFGPTLLSWLERGAPRVYARLLEADRRSQERWGHGNAMAQVYHHAILPLASARDRMLEIAWALDDFESRFGRRAEGMWLSEAAVDTPTLESMSAQGVRFTILSPHQVQAIAGEDGTWQPVSGDEVDLSRPYSVDLPSERPMAVFFYNGPLSQAVAFEGLLKDGERFWNRLTGVGSEGLLSIGTDGETYGHHFPFGEMALAYVLEQARAGRQGWSLTNYAAYLADNPPKQRVRLKEPSSWSCSHGVERWRADCGCRDGGHPQWNQKWRAPLRQGLEAVKQKVDEHFDALGKELFLVPEEALRAYGTFLSGKSDSKVFQNSYMKSGLSRENIQKSWKLLEMQRFGLAMFASCAWFFDDVSRVEPRNALTYCMRAMECCRASGGPDLESVLCDELKKIYPNEPRYPDGMALYEEEVVARRQTTARLTCLALVRLRSNAEMPPPGGEAEVRWPGVHITVARSLAGTLESGTVEGTALLRMCHGGLVAGGAVRCGWRWEQGRKDDGLCGQMYFQLDNGTEETIRPESLHWKMRQSALQEAVELAASEDWEALWRHAEQAKFFLEYRPHQSVPQHQAFWAAQWPALALAVIRQPCFEDRKDLWNFIRSIGEGHPAKPWLEQRLGRSLRDMLCEGTVQSAELAEIIRRSRAAGLEVDLWGLQNRFWHDAELWSDAALGKALGIAPGARG</sequence>
<dbReference type="InterPro" id="IPR027291">
    <property type="entry name" value="Glyco_hydro_38_N_sf"/>
</dbReference>
<dbReference type="GO" id="GO:0016787">
    <property type="term" value="F:hydrolase activity"/>
    <property type="evidence" value="ECO:0007669"/>
    <property type="project" value="UniProtKB-KW"/>
</dbReference>
<evidence type="ECO:0000256" key="1">
    <source>
        <dbReference type="ARBA" id="ARBA00006821"/>
    </source>
</evidence>
<dbReference type="GO" id="GO:0005975">
    <property type="term" value="P:carbohydrate metabolic process"/>
    <property type="evidence" value="ECO:0007669"/>
    <property type="project" value="InterPro"/>
</dbReference>
<gene>
    <name evidence="5" type="ORF">SAMN02745704_01386</name>
</gene>
<name>A0A1T4WUY6_9BACT</name>
<dbReference type="InterPro" id="IPR021923">
    <property type="entry name" value="DUF3536"/>
</dbReference>
<dbReference type="SUPFAM" id="SSF88713">
    <property type="entry name" value="Glycoside hydrolase/deacetylase"/>
    <property type="match status" value="1"/>
</dbReference>
<dbReference type="RefSeq" id="WP_144019243.1">
    <property type="nucleotide sequence ID" value="NZ_FUYC01000004.1"/>
</dbReference>
<comment type="similarity">
    <text evidence="1 3">Belongs to the glycosyl hydrolase 57 family.</text>
</comment>
<feature type="domain" description="Glycoside hydrolase family 57 N-terminal" evidence="4">
    <location>
        <begin position="110"/>
        <end position="266"/>
    </location>
</feature>
<keyword evidence="5" id="KW-0378">Hydrolase</keyword>
<protein>
    <submittedName>
        <fullName evidence="5">Glycosyl hydrolase family 57</fullName>
    </submittedName>
</protein>
<dbReference type="CDD" id="cd10797">
    <property type="entry name" value="GH57N_APU_like_1"/>
    <property type="match status" value="1"/>
</dbReference>
<keyword evidence="6" id="KW-1185">Reference proteome</keyword>